<dbReference type="AlphaFoldDB" id="A0A377XDS8"/>
<evidence type="ECO:0000313" key="3">
    <source>
        <dbReference type="Proteomes" id="UP000254340"/>
    </source>
</evidence>
<accession>A0A377XDS8</accession>
<proteinExistence type="predicted"/>
<protein>
    <recommendedName>
        <fullName evidence="4">Secreted protein</fullName>
    </recommendedName>
</protein>
<keyword evidence="1" id="KW-0732">Signal</keyword>
<reference evidence="2 3" key="1">
    <citation type="submission" date="2018-06" db="EMBL/GenBank/DDBJ databases">
        <authorList>
            <consortium name="Pathogen Informatics"/>
            <person name="Doyle S."/>
        </authorList>
    </citation>
    <scope>NUCLEOTIDE SEQUENCE [LARGE SCALE GENOMIC DNA]</scope>
    <source>
        <strain evidence="2 3">NCTC5047</strain>
    </source>
</reference>
<evidence type="ECO:0000313" key="2">
    <source>
        <dbReference type="EMBL" id="STT79097.1"/>
    </source>
</evidence>
<sequence length="103" mass="10981">MGSPFRLLVMAMSMTVTAPARAATPAAAVVIAVVSSQHDSRAPRLYLCLCTSLCASRCHDDANGYHAIHSDDASNHGRASCHRPSSYRNCHDRLFVILPTAAG</sequence>
<dbReference type="Proteomes" id="UP000254340">
    <property type="component" value="Unassembled WGS sequence"/>
</dbReference>
<organism evidence="2 3">
    <name type="scientific">Klebsiella pneumoniae</name>
    <dbReference type="NCBI Taxonomy" id="573"/>
    <lineage>
        <taxon>Bacteria</taxon>
        <taxon>Pseudomonadati</taxon>
        <taxon>Pseudomonadota</taxon>
        <taxon>Gammaproteobacteria</taxon>
        <taxon>Enterobacterales</taxon>
        <taxon>Enterobacteriaceae</taxon>
        <taxon>Klebsiella/Raoultella group</taxon>
        <taxon>Klebsiella</taxon>
        <taxon>Klebsiella pneumoniae complex</taxon>
    </lineage>
</organism>
<gene>
    <name evidence="2" type="ORF">NCTC5047_01887</name>
</gene>
<dbReference type="EMBL" id="UGLH01000005">
    <property type="protein sequence ID" value="STT79097.1"/>
    <property type="molecule type" value="Genomic_DNA"/>
</dbReference>
<feature type="chain" id="PRO_5016904751" description="Secreted protein" evidence="1">
    <location>
        <begin position="23"/>
        <end position="103"/>
    </location>
</feature>
<evidence type="ECO:0008006" key="4">
    <source>
        <dbReference type="Google" id="ProtNLM"/>
    </source>
</evidence>
<name>A0A377XDS8_KLEPN</name>
<feature type="signal peptide" evidence="1">
    <location>
        <begin position="1"/>
        <end position="22"/>
    </location>
</feature>
<evidence type="ECO:0000256" key="1">
    <source>
        <dbReference type="SAM" id="SignalP"/>
    </source>
</evidence>